<evidence type="ECO:0000313" key="10">
    <source>
        <dbReference type="EMBL" id="KAJ5172250.1"/>
    </source>
</evidence>
<gene>
    <name evidence="10" type="ORF">N7492_004843</name>
</gene>
<evidence type="ECO:0000256" key="7">
    <source>
        <dbReference type="ARBA" id="ARBA00032930"/>
    </source>
</evidence>
<dbReference type="Pfam" id="PF04042">
    <property type="entry name" value="DNA_pol_E_B"/>
    <property type="match status" value="1"/>
</dbReference>
<evidence type="ECO:0000256" key="4">
    <source>
        <dbReference type="ARBA" id="ARBA00022705"/>
    </source>
</evidence>
<dbReference type="GO" id="GO:0006261">
    <property type="term" value="P:DNA-templated DNA replication"/>
    <property type="evidence" value="ECO:0007669"/>
    <property type="project" value="InterPro"/>
</dbReference>
<feature type="domain" description="DNA polymerase alpha/delta/epsilon subunit B" evidence="9">
    <location>
        <begin position="447"/>
        <end position="721"/>
    </location>
</feature>
<dbReference type="Proteomes" id="UP001146351">
    <property type="component" value="Unassembled WGS sequence"/>
</dbReference>
<protein>
    <recommendedName>
        <fullName evidence="3">DNA polymerase epsilon subunit B</fullName>
    </recommendedName>
    <alternativeName>
        <fullName evidence="7">DNA polymerase II subunit 2</fullName>
    </alternativeName>
</protein>
<reference evidence="10" key="2">
    <citation type="journal article" date="2023" name="IMA Fungus">
        <title>Comparative genomic study of the Penicillium genus elucidates a diverse pangenome and 15 lateral gene transfer events.</title>
        <authorList>
            <person name="Petersen C."/>
            <person name="Sorensen T."/>
            <person name="Nielsen M.R."/>
            <person name="Sondergaard T.E."/>
            <person name="Sorensen J.L."/>
            <person name="Fitzpatrick D.A."/>
            <person name="Frisvad J.C."/>
            <person name="Nielsen K.L."/>
        </authorList>
    </citation>
    <scope>NUCLEOTIDE SEQUENCE</scope>
    <source>
        <strain evidence="10">IBT 21917</strain>
    </source>
</reference>
<proteinExistence type="inferred from homology"/>
<feature type="region of interest" description="Disordered" evidence="8">
    <location>
        <begin position="1"/>
        <end position="35"/>
    </location>
</feature>
<evidence type="ECO:0000259" key="9">
    <source>
        <dbReference type="Pfam" id="PF04042"/>
    </source>
</evidence>
<feature type="region of interest" description="Disordered" evidence="8">
    <location>
        <begin position="640"/>
        <end position="665"/>
    </location>
</feature>
<evidence type="ECO:0000256" key="5">
    <source>
        <dbReference type="ARBA" id="ARBA00023125"/>
    </source>
</evidence>
<keyword evidence="6" id="KW-0539">Nucleus</keyword>
<comment type="similarity">
    <text evidence="2">Belongs to the DNA polymerase epsilon subunit B family.</text>
</comment>
<feature type="compositionally biased region" description="Polar residues" evidence="8">
    <location>
        <begin position="153"/>
        <end position="163"/>
    </location>
</feature>
<name>A0A9W9IB74_9EURO</name>
<keyword evidence="5" id="KW-0238">DNA-binding</keyword>
<sequence>MEPASTPRHSDRFRVGASDPIPSSSPAFGTPARPFRMTKTHVPPTRTSILPILLPPSTLRPVAFRTFTRKHNLTISSPALQTLASFVGKNCGSGWREEGLAERVLDEVAKAWKRAGGGVIVEEGKGASLKAILQTLEGSMSGGRVVAGKGNAQDGSARTSSVGLDTGRADSGMDSGRPEDSEEHDSKLSVHPRYWLKVIEAFDLPRLTYNVDKKYFEAIKSKPSLFPSPAHKTALFRDRYNLVYQRLLRNESFQSSLGVAGVPSLQRSSSNLATRQSYKLTPIANLLGRSGTSHLLLGLLSISPTGDLSLVDLTGSVALDLSHARMIPEDAAWFAPGMIVLVDGVYEEEEMVKGSVLGGNTGVGGAIGGHFVGVSICGPPCERRDISLGTSNRQDSGDLSSSGGFGWVDFLGVGSERAQGVRMRRIQDKCLKGDPDAMEPPSRIRMVVMSEINLDNMKTLDALRKVFSTYNDLAIADRPQTFVLTGNFVQKAIINGGGRAGSIEYKEYFDSLALVLSDFPALLQHSTFVFVPGDNDPWASAFSTGAASTIPRQPIPELFTSRIRRAFATANTELDRSQTSDPPGEAVWTSNPTRLSWFGPVHDIAVFRDDISSRLRRTAIDTGADDDEADATMDETLDSAANEAASVAPESGEQMNSNKTETGTATASMARKLVKTLLDQGTVSPFPLNVRPVLWDHASAIQLYPLPTALVLADSEAAPFCMTYEGCHVMNPGRLLPEGGAPIVRWVEYDVLRNRGKVKEERY</sequence>
<evidence type="ECO:0000256" key="6">
    <source>
        <dbReference type="ARBA" id="ARBA00023242"/>
    </source>
</evidence>
<dbReference type="InterPro" id="IPR016266">
    <property type="entry name" value="POLE2"/>
</dbReference>
<dbReference type="InterPro" id="IPR007185">
    <property type="entry name" value="DNA_pol_a/d/e_bsu"/>
</dbReference>
<evidence type="ECO:0000256" key="8">
    <source>
        <dbReference type="SAM" id="MobiDB-lite"/>
    </source>
</evidence>
<dbReference type="GO" id="GO:0003677">
    <property type="term" value="F:DNA binding"/>
    <property type="evidence" value="ECO:0007669"/>
    <property type="project" value="UniProtKB-KW"/>
</dbReference>
<keyword evidence="4" id="KW-0235">DNA replication</keyword>
<dbReference type="AlphaFoldDB" id="A0A9W9IB74"/>
<evidence type="ECO:0000256" key="1">
    <source>
        <dbReference type="ARBA" id="ARBA00004123"/>
    </source>
</evidence>
<dbReference type="PANTHER" id="PTHR12708:SF0">
    <property type="entry name" value="DNA POLYMERASE EPSILON SUBUNIT 2"/>
    <property type="match status" value="1"/>
</dbReference>
<dbReference type="GO" id="GO:0008622">
    <property type="term" value="C:epsilon DNA polymerase complex"/>
    <property type="evidence" value="ECO:0007669"/>
    <property type="project" value="InterPro"/>
</dbReference>
<feature type="compositionally biased region" description="Polar residues" evidence="8">
    <location>
        <begin position="653"/>
        <end position="665"/>
    </location>
</feature>
<reference evidence="10" key="1">
    <citation type="submission" date="2022-11" db="EMBL/GenBank/DDBJ databases">
        <authorList>
            <person name="Petersen C."/>
        </authorList>
    </citation>
    <scope>NUCLEOTIDE SEQUENCE</scope>
    <source>
        <strain evidence="10">IBT 21917</strain>
    </source>
</reference>
<evidence type="ECO:0000256" key="2">
    <source>
        <dbReference type="ARBA" id="ARBA00009560"/>
    </source>
</evidence>
<keyword evidence="11" id="KW-1185">Reference proteome</keyword>
<dbReference type="GO" id="GO:0042276">
    <property type="term" value="P:error-prone translesion synthesis"/>
    <property type="evidence" value="ECO:0007669"/>
    <property type="project" value="TreeGrafter"/>
</dbReference>
<comment type="caution">
    <text evidence="10">The sequence shown here is derived from an EMBL/GenBank/DDBJ whole genome shotgun (WGS) entry which is preliminary data.</text>
</comment>
<accession>A0A9W9IB74</accession>
<evidence type="ECO:0000256" key="3">
    <source>
        <dbReference type="ARBA" id="ARBA00016011"/>
    </source>
</evidence>
<evidence type="ECO:0000313" key="11">
    <source>
        <dbReference type="Proteomes" id="UP001146351"/>
    </source>
</evidence>
<feature type="compositionally biased region" description="Basic and acidic residues" evidence="8">
    <location>
        <begin position="176"/>
        <end position="186"/>
    </location>
</feature>
<feature type="region of interest" description="Disordered" evidence="8">
    <location>
        <begin position="145"/>
        <end position="186"/>
    </location>
</feature>
<dbReference type="PANTHER" id="PTHR12708">
    <property type="entry name" value="DNA POLYMERASE EPSILON SUBUNIT B"/>
    <property type="match status" value="1"/>
</dbReference>
<comment type="subcellular location">
    <subcellularLocation>
        <location evidence="1">Nucleus</location>
    </subcellularLocation>
</comment>
<dbReference type="EMBL" id="JAPQKO010000003">
    <property type="protein sequence ID" value="KAJ5172250.1"/>
    <property type="molecule type" value="Genomic_DNA"/>
</dbReference>
<organism evidence="10 11">
    <name type="scientific">Penicillium capsulatum</name>
    <dbReference type="NCBI Taxonomy" id="69766"/>
    <lineage>
        <taxon>Eukaryota</taxon>
        <taxon>Fungi</taxon>
        <taxon>Dikarya</taxon>
        <taxon>Ascomycota</taxon>
        <taxon>Pezizomycotina</taxon>
        <taxon>Eurotiomycetes</taxon>
        <taxon>Eurotiomycetidae</taxon>
        <taxon>Eurotiales</taxon>
        <taxon>Aspergillaceae</taxon>
        <taxon>Penicillium</taxon>
    </lineage>
</organism>
<dbReference type="OrthoDB" id="10254730at2759"/>